<keyword evidence="4" id="KW-0488">Methylation</keyword>
<keyword evidence="6 10" id="KW-1133">Transmembrane helix</keyword>
<protein>
    <recommendedName>
        <fullName evidence="10">ComG operon protein 3</fullName>
    </recommendedName>
</protein>
<dbReference type="EMBL" id="JBHLVO010000001">
    <property type="protein sequence ID" value="MFC0269982.1"/>
    <property type="molecule type" value="Genomic_DNA"/>
</dbReference>
<evidence type="ECO:0000256" key="2">
    <source>
        <dbReference type="ARBA" id="ARBA00004241"/>
    </source>
</evidence>
<evidence type="ECO:0000313" key="11">
    <source>
        <dbReference type="EMBL" id="MFC0269982.1"/>
    </source>
</evidence>
<reference evidence="11 12" key="1">
    <citation type="submission" date="2024-09" db="EMBL/GenBank/DDBJ databases">
        <authorList>
            <person name="Sun Q."/>
            <person name="Mori K."/>
        </authorList>
    </citation>
    <scope>NUCLEOTIDE SEQUENCE [LARGE SCALE GENOMIC DNA]</scope>
    <source>
        <strain evidence="11 12">CCM 7228</strain>
    </source>
</reference>
<dbReference type="PROSITE" id="PS00409">
    <property type="entry name" value="PROKAR_NTER_METHYL"/>
    <property type="match status" value="1"/>
</dbReference>
<evidence type="ECO:0000256" key="8">
    <source>
        <dbReference type="ARBA" id="ARBA00023287"/>
    </source>
</evidence>
<keyword evidence="12" id="KW-1185">Reference proteome</keyword>
<dbReference type="InterPro" id="IPR016940">
    <property type="entry name" value="ComGC"/>
</dbReference>
<dbReference type="Pfam" id="PF07963">
    <property type="entry name" value="N_methyl"/>
    <property type="match status" value="1"/>
</dbReference>
<gene>
    <name evidence="11" type="primary">comGC</name>
    <name evidence="11" type="ORF">ACFFIX_00725</name>
</gene>
<comment type="subcellular location">
    <subcellularLocation>
        <location evidence="1">Cell membrane</location>
        <topology evidence="1">Single-pass membrane protein</topology>
    </subcellularLocation>
    <subcellularLocation>
        <location evidence="2">Cell surface</location>
    </subcellularLocation>
</comment>
<evidence type="ECO:0000256" key="7">
    <source>
        <dbReference type="ARBA" id="ARBA00023136"/>
    </source>
</evidence>
<keyword evidence="7 10" id="KW-0472">Membrane</keyword>
<evidence type="ECO:0000256" key="3">
    <source>
        <dbReference type="ARBA" id="ARBA00022475"/>
    </source>
</evidence>
<comment type="function">
    <text evidence="10">Required for transformation and DNA binding.</text>
</comment>
<dbReference type="InterPro" id="IPR012902">
    <property type="entry name" value="N_methyl_site"/>
</dbReference>
<sequence length="103" mass="11090">MKNEKGFTLVEMLIVLLVISILLLITIPNITKHNANIQDKGCKGLTNMVQAQATAYMMDENVSSVTIAELKAEGYLSNDPVCPNGNTIVIDSQGKVSESVPTP</sequence>
<evidence type="ECO:0000256" key="6">
    <source>
        <dbReference type="ARBA" id="ARBA00022989"/>
    </source>
</evidence>
<comment type="similarity">
    <text evidence="9 10">Belongs to the ComGC family.</text>
</comment>
<dbReference type="RefSeq" id="WP_378929457.1">
    <property type="nucleotide sequence ID" value="NZ_JBHLVO010000001.1"/>
</dbReference>
<keyword evidence="10" id="KW-0813">Transport</keyword>
<accession>A0ABV6GAN7</accession>
<dbReference type="Proteomes" id="UP001589854">
    <property type="component" value="Unassembled WGS sequence"/>
</dbReference>
<evidence type="ECO:0000256" key="10">
    <source>
        <dbReference type="PIRNR" id="PIRNR029928"/>
    </source>
</evidence>
<comment type="caution">
    <text evidence="11">The sequence shown here is derived from an EMBL/GenBank/DDBJ whole genome shotgun (WGS) entry which is preliminary data.</text>
</comment>
<evidence type="ECO:0000313" key="12">
    <source>
        <dbReference type="Proteomes" id="UP001589854"/>
    </source>
</evidence>
<keyword evidence="5 10" id="KW-0812">Transmembrane</keyword>
<dbReference type="NCBIfam" id="NF040999">
    <property type="entry name" value="pilin_ComGC"/>
    <property type="match status" value="1"/>
</dbReference>
<dbReference type="NCBIfam" id="TIGR02532">
    <property type="entry name" value="IV_pilin_GFxxxE"/>
    <property type="match status" value="1"/>
</dbReference>
<feature type="transmembrane region" description="Helical" evidence="10">
    <location>
        <begin position="6"/>
        <end position="27"/>
    </location>
</feature>
<comment type="subunit">
    <text evidence="10">Homodimer.</text>
</comment>
<evidence type="ECO:0000256" key="1">
    <source>
        <dbReference type="ARBA" id="ARBA00004162"/>
    </source>
</evidence>
<keyword evidence="3 10" id="KW-1003">Cell membrane</keyword>
<dbReference type="Gene3D" id="3.30.700.10">
    <property type="entry name" value="Glycoprotein, Type 4 Pilin"/>
    <property type="match status" value="1"/>
</dbReference>
<proteinExistence type="inferred from homology"/>
<name>A0ABV6GAN7_9BACI</name>
<dbReference type="InterPro" id="IPR045584">
    <property type="entry name" value="Pilin-like"/>
</dbReference>
<dbReference type="PIRSF" id="PIRSF029928">
    <property type="entry name" value="Late_competence_ComGC"/>
    <property type="match status" value="1"/>
</dbReference>
<evidence type="ECO:0000256" key="5">
    <source>
        <dbReference type="ARBA" id="ARBA00022692"/>
    </source>
</evidence>
<keyword evidence="8 10" id="KW-0178">Competence</keyword>
<evidence type="ECO:0000256" key="9">
    <source>
        <dbReference type="ARBA" id="ARBA00043982"/>
    </source>
</evidence>
<evidence type="ECO:0000256" key="4">
    <source>
        <dbReference type="ARBA" id="ARBA00022481"/>
    </source>
</evidence>
<organism evidence="11 12">
    <name type="scientific">Metabacillus herbersteinensis</name>
    <dbReference type="NCBI Taxonomy" id="283816"/>
    <lineage>
        <taxon>Bacteria</taxon>
        <taxon>Bacillati</taxon>
        <taxon>Bacillota</taxon>
        <taxon>Bacilli</taxon>
        <taxon>Bacillales</taxon>
        <taxon>Bacillaceae</taxon>
        <taxon>Metabacillus</taxon>
    </lineage>
</organism>
<dbReference type="SUPFAM" id="SSF54523">
    <property type="entry name" value="Pili subunits"/>
    <property type="match status" value="1"/>
</dbReference>